<dbReference type="AlphaFoldDB" id="A0A087MJT0"/>
<dbReference type="EMBL" id="AVCJ01000007">
    <property type="protein sequence ID" value="KFL37133.1"/>
    <property type="molecule type" value="Genomic_DNA"/>
</dbReference>
<keyword evidence="2" id="KW-0472">Membrane</keyword>
<sequence>MKSFWLLLGMAFVDLAIAGAMTGRGERGLALLFMGLAVVMAAFALFGKPELRRDPRGRLQEVDPPFAKLLGGAGALAILVAAGYVAVSTSRPEPAPLPQRPAPAVLAASGPAESPEPDLPPAHRPPAGNWLHKCVDSAGLASFQSAPCPADSREAWRRAVTPEHEPVRPRVRLATRPRVQYTQTSPGNSSRRKASEDAAACQAAREADRRYRAQPLRLVTHDGLRRHGDAIRDACD</sequence>
<evidence type="ECO:0000313" key="4">
    <source>
        <dbReference type="Proteomes" id="UP000029085"/>
    </source>
</evidence>
<evidence type="ECO:0000256" key="1">
    <source>
        <dbReference type="SAM" id="MobiDB-lite"/>
    </source>
</evidence>
<keyword evidence="2" id="KW-1133">Transmembrane helix</keyword>
<feature type="region of interest" description="Disordered" evidence="1">
    <location>
        <begin position="173"/>
        <end position="207"/>
    </location>
</feature>
<accession>A0A087MJT0</accession>
<feature type="transmembrane region" description="Helical" evidence="2">
    <location>
        <begin position="66"/>
        <end position="87"/>
    </location>
</feature>
<keyword evidence="2" id="KW-0812">Transmembrane</keyword>
<reference evidence="3 4" key="2">
    <citation type="journal article" date="2015" name="Stand. Genomic Sci.">
        <title>High quality draft genomic sequence of Arenimonas donghaensis DSM 18148(T).</title>
        <authorList>
            <person name="Chen F."/>
            <person name="Wang H."/>
            <person name="Cao Y."/>
            <person name="Li X."/>
            <person name="Wang G."/>
        </authorList>
    </citation>
    <scope>NUCLEOTIDE SEQUENCE [LARGE SCALE GENOMIC DNA]</scope>
    <source>
        <strain evidence="3 4">HO3-R19</strain>
    </source>
</reference>
<evidence type="ECO:0000256" key="2">
    <source>
        <dbReference type="SAM" id="Phobius"/>
    </source>
</evidence>
<dbReference type="OrthoDB" id="5966302at2"/>
<comment type="caution">
    <text evidence="3">The sequence shown here is derived from an EMBL/GenBank/DDBJ whole genome shotgun (WGS) entry which is preliminary data.</text>
</comment>
<dbReference type="Proteomes" id="UP000029085">
    <property type="component" value="Unassembled WGS sequence"/>
</dbReference>
<protein>
    <submittedName>
        <fullName evidence="3">Uncharacterized protein</fullName>
    </submittedName>
</protein>
<feature type="transmembrane region" description="Helical" evidence="2">
    <location>
        <begin position="28"/>
        <end position="46"/>
    </location>
</feature>
<proteinExistence type="predicted"/>
<evidence type="ECO:0000313" key="3">
    <source>
        <dbReference type="EMBL" id="KFL37133.1"/>
    </source>
</evidence>
<dbReference type="RefSeq" id="WP_034221992.1">
    <property type="nucleotide sequence ID" value="NZ_AVCJ01000007.1"/>
</dbReference>
<reference evidence="4" key="1">
    <citation type="submission" date="2013-08" db="EMBL/GenBank/DDBJ databases">
        <title>Genome sequencing of Arenimonas donghaensis.</title>
        <authorList>
            <person name="Chen F."/>
            <person name="Wang G."/>
        </authorList>
    </citation>
    <scope>NUCLEOTIDE SEQUENCE [LARGE SCALE GENOMIC DNA]</scope>
    <source>
        <strain evidence="4">HO3-R19</strain>
    </source>
</reference>
<gene>
    <name evidence="3" type="ORF">N788_11445</name>
</gene>
<organism evidence="3 4">
    <name type="scientific">Arenimonas donghaensis DSM 18148 = HO3-R19</name>
    <dbReference type="NCBI Taxonomy" id="1121014"/>
    <lineage>
        <taxon>Bacteria</taxon>
        <taxon>Pseudomonadati</taxon>
        <taxon>Pseudomonadota</taxon>
        <taxon>Gammaproteobacteria</taxon>
        <taxon>Lysobacterales</taxon>
        <taxon>Lysobacteraceae</taxon>
        <taxon>Arenimonas</taxon>
    </lineage>
</organism>
<feature type="region of interest" description="Disordered" evidence="1">
    <location>
        <begin position="90"/>
        <end position="127"/>
    </location>
</feature>
<dbReference type="STRING" id="1121014.N788_11445"/>
<keyword evidence="4" id="KW-1185">Reference proteome</keyword>
<feature type="compositionally biased region" description="Polar residues" evidence="1">
    <location>
        <begin position="180"/>
        <end position="189"/>
    </location>
</feature>
<name>A0A087MJT0_9GAMM</name>